<protein>
    <submittedName>
        <fullName evidence="1">Uncharacterized protein</fullName>
    </submittedName>
</protein>
<comment type="caution">
    <text evidence="1">The sequence shown here is derived from an EMBL/GenBank/DDBJ whole genome shotgun (WGS) entry which is preliminary data.</text>
</comment>
<gene>
    <name evidence="1" type="ORF">L6452_10343</name>
</gene>
<dbReference type="Proteomes" id="UP001055879">
    <property type="component" value="Linkage Group LG03"/>
</dbReference>
<evidence type="ECO:0000313" key="1">
    <source>
        <dbReference type="EMBL" id="KAI3747731.1"/>
    </source>
</evidence>
<dbReference type="EMBL" id="CM042049">
    <property type="protein sequence ID" value="KAI3747731.1"/>
    <property type="molecule type" value="Genomic_DNA"/>
</dbReference>
<accession>A0ACB9DNE0</accession>
<name>A0ACB9DNE0_ARCLA</name>
<evidence type="ECO:0000313" key="2">
    <source>
        <dbReference type="Proteomes" id="UP001055879"/>
    </source>
</evidence>
<sequence length="311" mass="35004">MMVSISRTVTTTKVPTNPSNIPKLHFPHSNHQRSQQTLNPFSRLQQTKILESQLVSLLDSCSNLSQTKQIHAHIIRKGLDQCCYVITKLLRVLNAKFDVPMDLYPRRAFQQVKHPNPFLYTALIRGYAVQGPFMESVMLYNLMRRQGIGPVSFTFTALLKACSGDVGVSLGMQIHGQVTSLGGFTSDLYVGNTLIDMYVRCQLLDSARKVFDEMPERDVISWTSLIVAYVRNGNMKEAGELFDGLPVKDMVAWTAMIMGFSQNAEPKEALEHFDRMLEARVETDEVTLASVISACAQFGATKYAKWVREED</sequence>
<proteinExistence type="predicted"/>
<reference evidence="2" key="1">
    <citation type="journal article" date="2022" name="Mol. Ecol. Resour.">
        <title>The genomes of chicory, endive, great burdock and yacon provide insights into Asteraceae palaeo-polyploidization history and plant inulin production.</title>
        <authorList>
            <person name="Fan W."/>
            <person name="Wang S."/>
            <person name="Wang H."/>
            <person name="Wang A."/>
            <person name="Jiang F."/>
            <person name="Liu H."/>
            <person name="Zhao H."/>
            <person name="Xu D."/>
            <person name="Zhang Y."/>
        </authorList>
    </citation>
    <scope>NUCLEOTIDE SEQUENCE [LARGE SCALE GENOMIC DNA]</scope>
    <source>
        <strain evidence="2">cv. Niubang</strain>
    </source>
</reference>
<keyword evidence="2" id="KW-1185">Reference proteome</keyword>
<organism evidence="1 2">
    <name type="scientific">Arctium lappa</name>
    <name type="common">Greater burdock</name>
    <name type="synonym">Lappa major</name>
    <dbReference type="NCBI Taxonomy" id="4217"/>
    <lineage>
        <taxon>Eukaryota</taxon>
        <taxon>Viridiplantae</taxon>
        <taxon>Streptophyta</taxon>
        <taxon>Embryophyta</taxon>
        <taxon>Tracheophyta</taxon>
        <taxon>Spermatophyta</taxon>
        <taxon>Magnoliopsida</taxon>
        <taxon>eudicotyledons</taxon>
        <taxon>Gunneridae</taxon>
        <taxon>Pentapetalae</taxon>
        <taxon>asterids</taxon>
        <taxon>campanulids</taxon>
        <taxon>Asterales</taxon>
        <taxon>Asteraceae</taxon>
        <taxon>Carduoideae</taxon>
        <taxon>Cardueae</taxon>
        <taxon>Arctiinae</taxon>
        <taxon>Arctium</taxon>
    </lineage>
</organism>
<reference evidence="1 2" key="2">
    <citation type="journal article" date="2022" name="Mol. Ecol. Resour.">
        <title>The genomes of chicory, endive, great burdock and yacon provide insights into Asteraceae paleo-polyploidization history and plant inulin production.</title>
        <authorList>
            <person name="Fan W."/>
            <person name="Wang S."/>
            <person name="Wang H."/>
            <person name="Wang A."/>
            <person name="Jiang F."/>
            <person name="Liu H."/>
            <person name="Zhao H."/>
            <person name="Xu D."/>
            <person name="Zhang Y."/>
        </authorList>
    </citation>
    <scope>NUCLEOTIDE SEQUENCE [LARGE SCALE GENOMIC DNA]</scope>
    <source>
        <strain evidence="2">cv. Niubang</strain>
    </source>
</reference>